<evidence type="ECO:0000313" key="1">
    <source>
        <dbReference type="EMBL" id="KAI6085250.1"/>
    </source>
</evidence>
<organism evidence="1 2">
    <name type="scientific">Hypoxylon rubiginosum</name>
    <dbReference type="NCBI Taxonomy" id="110542"/>
    <lineage>
        <taxon>Eukaryota</taxon>
        <taxon>Fungi</taxon>
        <taxon>Dikarya</taxon>
        <taxon>Ascomycota</taxon>
        <taxon>Pezizomycotina</taxon>
        <taxon>Sordariomycetes</taxon>
        <taxon>Xylariomycetidae</taxon>
        <taxon>Xylariales</taxon>
        <taxon>Hypoxylaceae</taxon>
        <taxon>Hypoxylon</taxon>
    </lineage>
</organism>
<dbReference type="EMBL" id="MU394327">
    <property type="protein sequence ID" value="KAI6085250.1"/>
    <property type="molecule type" value="Genomic_DNA"/>
</dbReference>
<sequence length="719" mass="77438">MVSFFGFKIGGEKKKKSAHELDNAPPQPPKKDDRDALGKGHFAGREGGKPLPPGGNVYSVSRPNTSHSYMITARPMKASPYNSNTSPIGATSMSDLRPPNNSNLKQYASNPSLGNSWLNASTPDLVPPVPMRNPSRPSTPVKQQPPNWISPLEMNSVRGPPPLVAATPKSPMGPYELKLKIPSEQPQLYFDDDVSPKAPMPLRIRKPSPSPKPEPLSMGSQSPMKPPSPPQSVRASEESDRSPALNRPIFTRDDIFRPSSRGSHRNVPTTLKEVLNTRDIPDYGPATLPSPISTPRGSEDQAPVGSAADPWDDDLDLFTAPVIQTVRARRDTLTSITSGRRRSMEIKIEEPEKPVVADAVQRPKTSNGPQPRRPMRPPPLNLRTPDRAGTYPQPTSYALDQPPSTPTGSRPPRDRAGPPAAAVGARGRPGRDVHRPNVDEYDFAPQPQPQSRRVSQDSSNYERPLSPDSPLMPVTGPLASPRFATLESQLAPPPQRGGGGARFRGNRDPSPLRQESADSPTSTRSDRSLAAPRLGRRNVPTPDSSQWPLPSPTASSFDAASVSVSYSQRDDSPFRSATGGGIGGGGGGGRYYNYGDDEPDSPGLPTPPRVIPVPPRADSPFGFRSFNFSRPMTPNSDLPLRHDPLPHSQPQHHHHPPPKRADTVPVSPMYRDPDVSPSPGRPPPPRAATVNHHHGGGGGVGRGLRSPAIVGDDFGGGWL</sequence>
<gene>
    <name evidence="1" type="ORF">F4821DRAFT_152052</name>
</gene>
<dbReference type="Proteomes" id="UP001497680">
    <property type="component" value="Unassembled WGS sequence"/>
</dbReference>
<reference evidence="1 2" key="1">
    <citation type="journal article" date="2022" name="New Phytol.">
        <title>Ecological generalism drives hyperdiversity of secondary metabolite gene clusters in xylarialean endophytes.</title>
        <authorList>
            <person name="Franco M.E.E."/>
            <person name="Wisecaver J.H."/>
            <person name="Arnold A.E."/>
            <person name="Ju Y.M."/>
            <person name="Slot J.C."/>
            <person name="Ahrendt S."/>
            <person name="Moore L.P."/>
            <person name="Eastman K.E."/>
            <person name="Scott K."/>
            <person name="Konkel Z."/>
            <person name="Mondo S.J."/>
            <person name="Kuo A."/>
            <person name="Hayes R.D."/>
            <person name="Haridas S."/>
            <person name="Andreopoulos B."/>
            <person name="Riley R."/>
            <person name="LaButti K."/>
            <person name="Pangilinan J."/>
            <person name="Lipzen A."/>
            <person name="Amirebrahimi M."/>
            <person name="Yan J."/>
            <person name="Adam C."/>
            <person name="Keymanesh K."/>
            <person name="Ng V."/>
            <person name="Louie K."/>
            <person name="Northen T."/>
            <person name="Drula E."/>
            <person name="Henrissat B."/>
            <person name="Hsieh H.M."/>
            <person name="Youens-Clark K."/>
            <person name="Lutzoni F."/>
            <person name="Miadlikowska J."/>
            <person name="Eastwood D.C."/>
            <person name="Hamelin R.C."/>
            <person name="Grigoriev I.V."/>
            <person name="U'Ren J.M."/>
        </authorList>
    </citation>
    <scope>NUCLEOTIDE SEQUENCE [LARGE SCALE GENOMIC DNA]</scope>
    <source>
        <strain evidence="1 2">ER1909</strain>
    </source>
</reference>
<name>A0ACC0CY60_9PEZI</name>
<comment type="caution">
    <text evidence="1">The sequence shown here is derived from an EMBL/GenBank/DDBJ whole genome shotgun (WGS) entry which is preliminary data.</text>
</comment>
<proteinExistence type="predicted"/>
<protein>
    <submittedName>
        <fullName evidence="1">Uncharacterized protein</fullName>
    </submittedName>
</protein>
<accession>A0ACC0CY60</accession>
<keyword evidence="2" id="KW-1185">Reference proteome</keyword>
<evidence type="ECO:0000313" key="2">
    <source>
        <dbReference type="Proteomes" id="UP001497680"/>
    </source>
</evidence>